<organism evidence="1 2">
    <name type="scientific">Cichorium intybus</name>
    <name type="common">Chicory</name>
    <dbReference type="NCBI Taxonomy" id="13427"/>
    <lineage>
        <taxon>Eukaryota</taxon>
        <taxon>Viridiplantae</taxon>
        <taxon>Streptophyta</taxon>
        <taxon>Embryophyta</taxon>
        <taxon>Tracheophyta</taxon>
        <taxon>Spermatophyta</taxon>
        <taxon>Magnoliopsida</taxon>
        <taxon>eudicotyledons</taxon>
        <taxon>Gunneridae</taxon>
        <taxon>Pentapetalae</taxon>
        <taxon>asterids</taxon>
        <taxon>campanulids</taxon>
        <taxon>Asterales</taxon>
        <taxon>Asteraceae</taxon>
        <taxon>Cichorioideae</taxon>
        <taxon>Cichorieae</taxon>
        <taxon>Cichoriinae</taxon>
        <taxon>Cichorium</taxon>
    </lineage>
</organism>
<reference evidence="1 2" key="2">
    <citation type="journal article" date="2022" name="Mol. Ecol. Resour.">
        <title>The genomes of chicory, endive, great burdock and yacon provide insights into Asteraceae paleo-polyploidization history and plant inulin production.</title>
        <authorList>
            <person name="Fan W."/>
            <person name="Wang S."/>
            <person name="Wang H."/>
            <person name="Wang A."/>
            <person name="Jiang F."/>
            <person name="Liu H."/>
            <person name="Zhao H."/>
            <person name="Xu D."/>
            <person name="Zhang Y."/>
        </authorList>
    </citation>
    <scope>NUCLEOTIDE SEQUENCE [LARGE SCALE GENOMIC DNA]</scope>
    <source>
        <strain evidence="2">cv. Punajuju</strain>
        <tissue evidence="1">Leaves</tissue>
    </source>
</reference>
<dbReference type="EMBL" id="CM042012">
    <property type="protein sequence ID" value="KAI3752811.1"/>
    <property type="molecule type" value="Genomic_DNA"/>
</dbReference>
<dbReference type="Proteomes" id="UP001055811">
    <property type="component" value="Linkage Group LG04"/>
</dbReference>
<accession>A0ACB9E267</accession>
<proteinExistence type="predicted"/>
<sequence length="78" mass="8904">MSGEGKVVSKGVFSISHSPITVIDGIEDPSSDRRSFDNELQDSMEQSEERICQSLFLIPSLDPYHQIRWSSLRNEYVE</sequence>
<gene>
    <name evidence="1" type="ORF">L2E82_24848</name>
</gene>
<protein>
    <submittedName>
        <fullName evidence="1">Uncharacterized protein</fullName>
    </submittedName>
</protein>
<evidence type="ECO:0000313" key="1">
    <source>
        <dbReference type="EMBL" id="KAI3752811.1"/>
    </source>
</evidence>
<name>A0ACB9E267_CICIN</name>
<evidence type="ECO:0000313" key="2">
    <source>
        <dbReference type="Proteomes" id="UP001055811"/>
    </source>
</evidence>
<keyword evidence="2" id="KW-1185">Reference proteome</keyword>
<reference evidence="2" key="1">
    <citation type="journal article" date="2022" name="Mol. Ecol. Resour.">
        <title>The genomes of chicory, endive, great burdock and yacon provide insights into Asteraceae palaeo-polyploidization history and plant inulin production.</title>
        <authorList>
            <person name="Fan W."/>
            <person name="Wang S."/>
            <person name="Wang H."/>
            <person name="Wang A."/>
            <person name="Jiang F."/>
            <person name="Liu H."/>
            <person name="Zhao H."/>
            <person name="Xu D."/>
            <person name="Zhang Y."/>
        </authorList>
    </citation>
    <scope>NUCLEOTIDE SEQUENCE [LARGE SCALE GENOMIC DNA]</scope>
    <source>
        <strain evidence="2">cv. Punajuju</strain>
    </source>
</reference>
<comment type="caution">
    <text evidence="1">The sequence shown here is derived from an EMBL/GenBank/DDBJ whole genome shotgun (WGS) entry which is preliminary data.</text>
</comment>